<dbReference type="Pfam" id="PF25954">
    <property type="entry name" value="Beta-barrel_RND_2"/>
    <property type="match status" value="1"/>
</dbReference>
<dbReference type="InterPro" id="IPR058791">
    <property type="entry name" value="3HB_CusB"/>
</dbReference>
<dbReference type="EMBL" id="CP035033">
    <property type="protein sequence ID" value="QAB15899.1"/>
    <property type="molecule type" value="Genomic_DNA"/>
</dbReference>
<dbReference type="SUPFAM" id="SSF111369">
    <property type="entry name" value="HlyD-like secretion proteins"/>
    <property type="match status" value="1"/>
</dbReference>
<accession>A0A410H4Q2</accession>
<dbReference type="Gene3D" id="2.40.420.20">
    <property type="match status" value="1"/>
</dbReference>
<reference evidence="10 11" key="1">
    <citation type="journal article" date="2018" name="Environ. Microbiol.">
        <title>Genomes of ubiquitous marine and hypersaline Hydrogenovibrio, Thiomicrorhabdus and Thiomicrospira spp. encode a diversity of mechanisms to sustain chemolithoautotrophy in heterogeneous environments.</title>
        <authorList>
            <person name="Scott K.M."/>
            <person name="Williams J."/>
            <person name="Porter C.M.B."/>
            <person name="Russel S."/>
            <person name="Harmer T.L."/>
            <person name="Paul J.H."/>
            <person name="Antonen K.M."/>
            <person name="Bridges M.K."/>
            <person name="Camper G.J."/>
            <person name="Campla C.K."/>
            <person name="Casella L.G."/>
            <person name="Chase E."/>
            <person name="Conrad J.W."/>
            <person name="Cruz M.C."/>
            <person name="Dunlap D.S."/>
            <person name="Duran L."/>
            <person name="Fahsbender E.M."/>
            <person name="Goldsmith D.B."/>
            <person name="Keeley R.F."/>
            <person name="Kondoff M.R."/>
            <person name="Kussy B.I."/>
            <person name="Lane M.K."/>
            <person name="Lawler S."/>
            <person name="Leigh B.A."/>
            <person name="Lewis C."/>
            <person name="Lostal L.M."/>
            <person name="Marking D."/>
            <person name="Mancera P.A."/>
            <person name="McClenthan E.C."/>
            <person name="McIntyre E.A."/>
            <person name="Mine J.A."/>
            <person name="Modi S."/>
            <person name="Moore B.D."/>
            <person name="Morgan W.A."/>
            <person name="Nelson K.M."/>
            <person name="Nguyen K.N."/>
            <person name="Ogburn N."/>
            <person name="Parrino D.G."/>
            <person name="Pedapudi A.D."/>
            <person name="Pelham R.P."/>
            <person name="Preece A.M."/>
            <person name="Rampersad E.A."/>
            <person name="Richardson J.C."/>
            <person name="Rodgers C.M."/>
            <person name="Schaffer B.L."/>
            <person name="Sheridan N.E."/>
            <person name="Solone M.R."/>
            <person name="Staley Z.R."/>
            <person name="Tabuchi M."/>
            <person name="Waide R.J."/>
            <person name="Wanjugi P.W."/>
            <person name="Young S."/>
            <person name="Clum A."/>
            <person name="Daum C."/>
            <person name="Huntemann M."/>
            <person name="Ivanova N."/>
            <person name="Kyrpides N."/>
            <person name="Mikhailova N."/>
            <person name="Palaniappan K."/>
            <person name="Pillay M."/>
            <person name="Reddy T.B.K."/>
            <person name="Shapiro N."/>
            <person name="Stamatis D."/>
            <person name="Varghese N."/>
            <person name="Woyke T."/>
            <person name="Boden R."/>
            <person name="Freyermuth S.K."/>
            <person name="Kerfeld C.A."/>
        </authorList>
    </citation>
    <scope>NUCLEOTIDE SEQUENCE [LARGE SCALE GENOMIC DNA]</scope>
    <source>
        <strain evidence="10 11">JR-2</strain>
    </source>
</reference>
<evidence type="ECO:0000256" key="3">
    <source>
        <dbReference type="SAM" id="MobiDB-lite"/>
    </source>
</evidence>
<dbReference type="GO" id="GO:0030288">
    <property type="term" value="C:outer membrane-bounded periplasmic space"/>
    <property type="evidence" value="ECO:0007669"/>
    <property type="project" value="TreeGrafter"/>
</dbReference>
<dbReference type="InterPro" id="IPR045800">
    <property type="entry name" value="HMBD"/>
</dbReference>
<evidence type="ECO:0000256" key="1">
    <source>
        <dbReference type="ARBA" id="ARBA00009477"/>
    </source>
</evidence>
<feature type="domain" description="CusB-like beta-barrel" evidence="8">
    <location>
        <begin position="275"/>
        <end position="350"/>
    </location>
</feature>
<evidence type="ECO:0000256" key="4">
    <source>
        <dbReference type="SAM" id="SignalP"/>
    </source>
</evidence>
<dbReference type="Gene3D" id="2.40.30.170">
    <property type="match status" value="1"/>
</dbReference>
<dbReference type="Pfam" id="PF25975">
    <property type="entry name" value="CzcB_C"/>
    <property type="match status" value="1"/>
</dbReference>
<dbReference type="Pfam" id="PF25919">
    <property type="entry name" value="BSH_CusB"/>
    <property type="match status" value="1"/>
</dbReference>
<dbReference type="GO" id="GO:0022857">
    <property type="term" value="F:transmembrane transporter activity"/>
    <property type="evidence" value="ECO:0007669"/>
    <property type="project" value="InterPro"/>
</dbReference>
<dbReference type="GO" id="GO:0046914">
    <property type="term" value="F:transition metal ion binding"/>
    <property type="evidence" value="ECO:0007669"/>
    <property type="project" value="TreeGrafter"/>
</dbReference>
<feature type="domain" description="CzcB-like C-terminal circularly permuted SH3-like" evidence="9">
    <location>
        <begin position="360"/>
        <end position="419"/>
    </location>
</feature>
<dbReference type="RefSeq" id="WP_128385233.1">
    <property type="nucleotide sequence ID" value="NZ_CP035033.1"/>
</dbReference>
<feature type="compositionally biased region" description="Polar residues" evidence="3">
    <location>
        <begin position="43"/>
        <end position="56"/>
    </location>
</feature>
<evidence type="ECO:0000256" key="2">
    <source>
        <dbReference type="ARBA" id="ARBA00022448"/>
    </source>
</evidence>
<evidence type="ECO:0000259" key="5">
    <source>
        <dbReference type="Pfam" id="PF19335"/>
    </source>
</evidence>
<dbReference type="InterPro" id="IPR058792">
    <property type="entry name" value="Beta-barrel_RND_2"/>
</dbReference>
<dbReference type="Gene3D" id="6.10.140.730">
    <property type="match status" value="1"/>
</dbReference>
<keyword evidence="11" id="KW-1185">Reference proteome</keyword>
<name>A0A410H4Q2_9GAMM</name>
<organism evidence="10 11">
    <name type="scientific">Hydrogenovibrio thermophilus</name>
    <dbReference type="NCBI Taxonomy" id="265883"/>
    <lineage>
        <taxon>Bacteria</taxon>
        <taxon>Pseudomonadati</taxon>
        <taxon>Pseudomonadota</taxon>
        <taxon>Gammaproteobacteria</taxon>
        <taxon>Thiotrichales</taxon>
        <taxon>Piscirickettsiaceae</taxon>
        <taxon>Hydrogenovibrio</taxon>
    </lineage>
</organism>
<sequence>MTPSTRFLWPGLALWLSLSGCSAFAADLPDIAQEAHPHEAGASTENPSTEANASDTQHSDTAVYKYVCPMHPQIVRDHEGTCPICGMALVKQLFDASESAQEVHVKGGASADGSLRQTFAVRTAEVQRTTLWKYIETFGKVVPDETQVVHIHPRASGWISDLSVRSNGDFVKKGALLYRIYSPEIVSAQQDFLQALQSQRKLGNSAKSILESARVRLSLLGVDDQTIQVLQRKRRVMEQIPVYAPQSGYVSEMAVQNGMYIQPQTELMSLIGLNSVWVEAEVLPLQQAWVKQGLTVEVATDAYPGQTRESRIDYLYPTADPVLQALKVRIPLQNTDEQRFKPNMLVDVTIYGGPKHSVLAIPMEAVIQDGTQSRVVMEQPNGGYRVAEIVTGMETRNWVEVLSGLKAGERIVTSGQFLIDSESQIQSNLKRMAGSSDSGAANHAHAH</sequence>
<dbReference type="Pfam" id="PF25869">
    <property type="entry name" value="3HB_CusB"/>
    <property type="match status" value="1"/>
</dbReference>
<keyword evidence="4" id="KW-0732">Signal</keyword>
<dbReference type="InterPro" id="IPR051909">
    <property type="entry name" value="MFP_Cation_Efflux"/>
</dbReference>
<feature type="chain" id="PRO_5019092584" evidence="4">
    <location>
        <begin position="26"/>
        <end position="447"/>
    </location>
</feature>
<evidence type="ECO:0000259" key="6">
    <source>
        <dbReference type="Pfam" id="PF25869"/>
    </source>
</evidence>
<comment type="similarity">
    <text evidence="1">Belongs to the membrane fusion protein (MFP) (TC 8.A.1) family.</text>
</comment>
<feature type="domain" description="Heavy metal binding" evidence="5">
    <location>
        <begin position="65"/>
        <end position="91"/>
    </location>
</feature>
<dbReference type="InterPro" id="IPR006143">
    <property type="entry name" value="RND_pump_MFP"/>
</dbReference>
<evidence type="ECO:0000259" key="7">
    <source>
        <dbReference type="Pfam" id="PF25919"/>
    </source>
</evidence>
<dbReference type="PROSITE" id="PS51257">
    <property type="entry name" value="PROKAR_LIPOPROTEIN"/>
    <property type="match status" value="1"/>
</dbReference>
<keyword evidence="2" id="KW-0813">Transport</keyword>
<proteinExistence type="inferred from homology"/>
<dbReference type="PANTHER" id="PTHR30097:SF15">
    <property type="entry name" value="CATION EFFLUX SYSTEM PROTEIN CUSB"/>
    <property type="match status" value="1"/>
</dbReference>
<dbReference type="KEGG" id="htr:EPV75_09535"/>
<dbReference type="AlphaFoldDB" id="A0A410H4Q2"/>
<feature type="domain" description="CusB-like three alpha-helical bundle" evidence="6">
    <location>
        <begin position="184"/>
        <end position="237"/>
    </location>
</feature>
<dbReference type="InterPro" id="IPR058649">
    <property type="entry name" value="CzcB_C"/>
</dbReference>
<protein>
    <submittedName>
        <fullName evidence="10">Efflux RND transporter periplasmic adaptor subunit</fullName>
    </submittedName>
</protein>
<dbReference type="GO" id="GO:0016020">
    <property type="term" value="C:membrane"/>
    <property type="evidence" value="ECO:0007669"/>
    <property type="project" value="InterPro"/>
</dbReference>
<dbReference type="InterPro" id="IPR058790">
    <property type="entry name" value="BSH_CusB"/>
</dbReference>
<evidence type="ECO:0000259" key="8">
    <source>
        <dbReference type="Pfam" id="PF25954"/>
    </source>
</evidence>
<dbReference type="GO" id="GO:0015679">
    <property type="term" value="P:plasma membrane copper ion transport"/>
    <property type="evidence" value="ECO:0007669"/>
    <property type="project" value="TreeGrafter"/>
</dbReference>
<evidence type="ECO:0000313" key="11">
    <source>
        <dbReference type="Proteomes" id="UP000285478"/>
    </source>
</evidence>
<feature type="region of interest" description="Disordered" evidence="3">
    <location>
        <begin position="37"/>
        <end position="56"/>
    </location>
</feature>
<evidence type="ECO:0000313" key="10">
    <source>
        <dbReference type="EMBL" id="QAB15899.1"/>
    </source>
</evidence>
<dbReference type="NCBIfam" id="TIGR01730">
    <property type="entry name" value="RND_mfp"/>
    <property type="match status" value="1"/>
</dbReference>
<dbReference type="Proteomes" id="UP000285478">
    <property type="component" value="Chromosome"/>
</dbReference>
<gene>
    <name evidence="10" type="ORF">EPV75_09535</name>
</gene>
<dbReference type="PANTHER" id="PTHR30097">
    <property type="entry name" value="CATION EFFLUX SYSTEM PROTEIN CUSB"/>
    <property type="match status" value="1"/>
</dbReference>
<dbReference type="GO" id="GO:0060003">
    <property type="term" value="P:copper ion export"/>
    <property type="evidence" value="ECO:0007669"/>
    <property type="project" value="TreeGrafter"/>
</dbReference>
<feature type="signal peptide" evidence="4">
    <location>
        <begin position="1"/>
        <end position="25"/>
    </location>
</feature>
<evidence type="ECO:0000259" key="9">
    <source>
        <dbReference type="Pfam" id="PF25975"/>
    </source>
</evidence>
<dbReference type="Pfam" id="PF19335">
    <property type="entry name" value="HMBD"/>
    <property type="match status" value="1"/>
</dbReference>
<feature type="domain" description="CusB-like barrel-sandwich hybrid" evidence="7">
    <location>
        <begin position="148"/>
        <end position="269"/>
    </location>
</feature>